<dbReference type="Gene3D" id="3.90.550.10">
    <property type="entry name" value="Spore Coat Polysaccharide Biosynthesis Protein SpsA, Chain A"/>
    <property type="match status" value="1"/>
</dbReference>
<evidence type="ECO:0008006" key="4">
    <source>
        <dbReference type="Google" id="ProtNLM"/>
    </source>
</evidence>
<protein>
    <recommendedName>
        <fullName evidence="4">MobA-like NTP transferase domain-containing protein</fullName>
    </recommendedName>
</protein>
<accession>A0A919AKF8</accession>
<dbReference type="EMBL" id="BNCI01000001">
    <property type="protein sequence ID" value="GHF11872.1"/>
    <property type="molecule type" value="Genomic_DNA"/>
</dbReference>
<evidence type="ECO:0000313" key="3">
    <source>
        <dbReference type="Proteomes" id="UP000630923"/>
    </source>
</evidence>
<comment type="caution">
    <text evidence="2">The sequence shown here is derived from an EMBL/GenBank/DDBJ whole genome shotgun (WGS) entry which is preliminary data.</text>
</comment>
<organism evidence="2 3">
    <name type="scientific">Kordiimonas sediminis</name>
    <dbReference type="NCBI Taxonomy" id="1735581"/>
    <lineage>
        <taxon>Bacteria</taxon>
        <taxon>Pseudomonadati</taxon>
        <taxon>Pseudomonadota</taxon>
        <taxon>Alphaproteobacteria</taxon>
        <taxon>Kordiimonadales</taxon>
        <taxon>Kordiimonadaceae</taxon>
        <taxon>Kordiimonas</taxon>
    </lineage>
</organism>
<gene>
    <name evidence="2" type="ORF">GCM10017044_02160</name>
</gene>
<dbReference type="AlphaFoldDB" id="A0A919AKF8"/>
<proteinExistence type="predicted"/>
<dbReference type="Proteomes" id="UP000630923">
    <property type="component" value="Unassembled WGS sequence"/>
</dbReference>
<keyword evidence="1" id="KW-1133">Transmembrane helix</keyword>
<evidence type="ECO:0000256" key="1">
    <source>
        <dbReference type="SAM" id="Phobius"/>
    </source>
</evidence>
<dbReference type="SUPFAM" id="SSF53448">
    <property type="entry name" value="Nucleotide-diphospho-sugar transferases"/>
    <property type="match status" value="1"/>
</dbReference>
<reference evidence="2" key="1">
    <citation type="journal article" date="2014" name="Int. J. Syst. Evol. Microbiol.">
        <title>Complete genome sequence of Corynebacterium casei LMG S-19264T (=DSM 44701T), isolated from a smear-ripened cheese.</title>
        <authorList>
            <consortium name="US DOE Joint Genome Institute (JGI-PGF)"/>
            <person name="Walter F."/>
            <person name="Albersmeier A."/>
            <person name="Kalinowski J."/>
            <person name="Ruckert C."/>
        </authorList>
    </citation>
    <scope>NUCLEOTIDE SEQUENCE</scope>
    <source>
        <strain evidence="2">KCTC 42590</strain>
    </source>
</reference>
<feature type="transmembrane region" description="Helical" evidence="1">
    <location>
        <begin position="169"/>
        <end position="188"/>
    </location>
</feature>
<keyword evidence="1" id="KW-0812">Transmembrane</keyword>
<evidence type="ECO:0000313" key="2">
    <source>
        <dbReference type="EMBL" id="GHF11872.1"/>
    </source>
</evidence>
<dbReference type="InterPro" id="IPR029044">
    <property type="entry name" value="Nucleotide-diphossugar_trans"/>
</dbReference>
<name>A0A919AKF8_9PROT</name>
<sequence length="231" mass="25210">MIERVVTTLTKSENVGRIQIVIEDATLLKDLPGIQALITDGTVTFVKSEKTLSQSVMAAIRAGGSDGLPYFITTADNCLHTPAIIDHFLNEVSSEKADAAWAMTNDKLVQETYPGTGKITGQHKLTDGIWSNCNIYAVCSEEAFAAIELFKAGGQFGNKKKRKAMIPMIGLWSFFLYRFGLVSLSGLAKRASKLFGIHAVAVKMPFADAPIDADDLVSYNFIADRLAEREK</sequence>
<keyword evidence="1" id="KW-0472">Membrane</keyword>
<keyword evidence="3" id="KW-1185">Reference proteome</keyword>
<reference evidence="2" key="2">
    <citation type="submission" date="2020-09" db="EMBL/GenBank/DDBJ databases">
        <authorList>
            <person name="Sun Q."/>
            <person name="Kim S."/>
        </authorList>
    </citation>
    <scope>NUCLEOTIDE SEQUENCE</scope>
    <source>
        <strain evidence="2">KCTC 42590</strain>
    </source>
</reference>